<name>A0ACC6APD6_NITWI</name>
<reference evidence="1" key="1">
    <citation type="submission" date="2022-03" db="EMBL/GenBank/DDBJ databases">
        <title>Interactions between chemoautotrophic and heterotrophic bacteria.</title>
        <authorList>
            <person name="Santoro A."/>
        </authorList>
    </citation>
    <scope>NUCLEOTIDE SEQUENCE</scope>
    <source>
        <strain evidence="1">Nb-106</strain>
    </source>
</reference>
<sequence length="53" mass="5721">MKRCPPVHHGVPSADGAVKATLRGALARGLDRARGRVMLVGHLSIRRLRCYSG</sequence>
<evidence type="ECO:0000313" key="2">
    <source>
        <dbReference type="Proteomes" id="UP001205486"/>
    </source>
</evidence>
<dbReference type="EMBL" id="JALJZS010000006">
    <property type="protein sequence ID" value="MCP2001427.1"/>
    <property type="molecule type" value="Genomic_DNA"/>
</dbReference>
<evidence type="ECO:0000313" key="1">
    <source>
        <dbReference type="EMBL" id="MCP2001427.1"/>
    </source>
</evidence>
<organism evidence="1 2">
    <name type="scientific">Nitrobacter winogradskyi</name>
    <name type="common">Nitrobacter agilis</name>
    <dbReference type="NCBI Taxonomy" id="913"/>
    <lineage>
        <taxon>Bacteria</taxon>
        <taxon>Pseudomonadati</taxon>
        <taxon>Pseudomonadota</taxon>
        <taxon>Alphaproteobacteria</taxon>
        <taxon>Hyphomicrobiales</taxon>
        <taxon>Nitrobacteraceae</taxon>
        <taxon>Nitrobacter</taxon>
    </lineage>
</organism>
<comment type="caution">
    <text evidence="1">The sequence shown here is derived from an EMBL/GenBank/DDBJ whole genome shotgun (WGS) entry which is preliminary data.</text>
</comment>
<keyword evidence="2" id="KW-1185">Reference proteome</keyword>
<gene>
    <name evidence="1" type="ORF">J2S34_003913</name>
</gene>
<dbReference type="Proteomes" id="UP001205486">
    <property type="component" value="Unassembled WGS sequence"/>
</dbReference>
<proteinExistence type="predicted"/>
<protein>
    <submittedName>
        <fullName evidence="1">Uncharacterized protein</fullName>
    </submittedName>
</protein>
<accession>A0ACC6APD6</accession>